<dbReference type="Pfam" id="PF07695">
    <property type="entry name" value="7TMR-DISM_7TM"/>
    <property type="match status" value="1"/>
</dbReference>
<feature type="domain" description="PPM-type phosphatase" evidence="4">
    <location>
        <begin position="471"/>
        <end position="695"/>
    </location>
</feature>
<dbReference type="Proteomes" id="UP000470771">
    <property type="component" value="Unassembled WGS sequence"/>
</dbReference>
<dbReference type="SMART" id="SM00331">
    <property type="entry name" value="PP2C_SIG"/>
    <property type="match status" value="1"/>
</dbReference>
<dbReference type="AlphaFoldDB" id="A0A6N9NKV6"/>
<dbReference type="InterPro" id="IPR001932">
    <property type="entry name" value="PPM-type_phosphatase-like_dom"/>
</dbReference>
<dbReference type="GO" id="GO:0016791">
    <property type="term" value="F:phosphatase activity"/>
    <property type="evidence" value="ECO:0007669"/>
    <property type="project" value="TreeGrafter"/>
</dbReference>
<gene>
    <name evidence="5" type="ORF">GQN54_06995</name>
</gene>
<evidence type="ECO:0000313" key="5">
    <source>
        <dbReference type="EMBL" id="NBG65860.1"/>
    </source>
</evidence>
<dbReference type="Pfam" id="PF07228">
    <property type="entry name" value="SpoIIE"/>
    <property type="match status" value="1"/>
</dbReference>
<dbReference type="PANTHER" id="PTHR43156">
    <property type="entry name" value="STAGE II SPORULATION PROTEIN E-RELATED"/>
    <property type="match status" value="1"/>
</dbReference>
<feature type="transmembrane region" description="Helical" evidence="3">
    <location>
        <begin position="343"/>
        <end position="361"/>
    </location>
</feature>
<keyword evidence="2" id="KW-0175">Coiled coil</keyword>
<dbReference type="Gene3D" id="3.60.40.10">
    <property type="entry name" value="PPM-type phosphatase domain"/>
    <property type="match status" value="1"/>
</dbReference>
<proteinExistence type="predicted"/>
<evidence type="ECO:0000256" key="2">
    <source>
        <dbReference type="SAM" id="Coils"/>
    </source>
</evidence>
<protein>
    <submittedName>
        <fullName evidence="5">SpoIIE family protein phosphatase</fullName>
    </submittedName>
</protein>
<keyword evidence="3" id="KW-0812">Transmembrane</keyword>
<feature type="transmembrane region" description="Helical" evidence="3">
    <location>
        <begin position="284"/>
        <end position="306"/>
    </location>
</feature>
<evidence type="ECO:0000313" key="6">
    <source>
        <dbReference type="Proteomes" id="UP000470771"/>
    </source>
</evidence>
<accession>A0A6N9NKV6</accession>
<feature type="transmembrane region" description="Helical" evidence="3">
    <location>
        <begin position="312"/>
        <end position="331"/>
    </location>
</feature>
<evidence type="ECO:0000256" key="3">
    <source>
        <dbReference type="SAM" id="Phobius"/>
    </source>
</evidence>
<feature type="transmembrane region" description="Helical" evidence="3">
    <location>
        <begin position="194"/>
        <end position="213"/>
    </location>
</feature>
<keyword evidence="1" id="KW-0378">Hydrolase</keyword>
<dbReference type="PANTHER" id="PTHR43156:SF9">
    <property type="entry name" value="HAMP DOMAIN-CONTAINING PROTEIN"/>
    <property type="match status" value="1"/>
</dbReference>
<keyword evidence="3" id="KW-0472">Membrane</keyword>
<evidence type="ECO:0000256" key="1">
    <source>
        <dbReference type="ARBA" id="ARBA00022801"/>
    </source>
</evidence>
<dbReference type="InterPro" id="IPR011622">
    <property type="entry name" value="7TMR_DISM_rcpt_extracell_dom2"/>
</dbReference>
<keyword evidence="3" id="KW-1133">Transmembrane helix</keyword>
<dbReference type="InterPro" id="IPR011623">
    <property type="entry name" value="7TMR_DISM_rcpt_extracell_dom1"/>
</dbReference>
<feature type="transmembrane region" description="Helical" evidence="3">
    <location>
        <begin position="220"/>
        <end position="239"/>
    </location>
</feature>
<dbReference type="InterPro" id="IPR036457">
    <property type="entry name" value="PPM-type-like_dom_sf"/>
</dbReference>
<feature type="transmembrane region" description="Helical" evidence="3">
    <location>
        <begin position="373"/>
        <end position="392"/>
    </location>
</feature>
<feature type="transmembrane region" description="Helical" evidence="3">
    <location>
        <begin position="251"/>
        <end position="272"/>
    </location>
</feature>
<dbReference type="InterPro" id="IPR052016">
    <property type="entry name" value="Bact_Sigma-Reg"/>
</dbReference>
<dbReference type="Pfam" id="PF07696">
    <property type="entry name" value="7TMR-DISMED2"/>
    <property type="match status" value="1"/>
</dbReference>
<organism evidence="5 6">
    <name type="scientific">Acidiluteibacter ferrifornacis</name>
    <dbReference type="NCBI Taxonomy" id="2692424"/>
    <lineage>
        <taxon>Bacteria</taxon>
        <taxon>Pseudomonadati</taxon>
        <taxon>Bacteroidota</taxon>
        <taxon>Flavobacteriia</taxon>
        <taxon>Flavobacteriales</taxon>
        <taxon>Cryomorphaceae</taxon>
        <taxon>Acidiluteibacter</taxon>
    </lineage>
</organism>
<dbReference type="EMBL" id="WWNE01000006">
    <property type="protein sequence ID" value="NBG65860.1"/>
    <property type="molecule type" value="Genomic_DNA"/>
</dbReference>
<dbReference type="Gene3D" id="2.60.40.2380">
    <property type="match status" value="1"/>
</dbReference>
<name>A0A6N9NKV6_9FLAO</name>
<reference evidence="5 6" key="1">
    <citation type="submission" date="2019-12" db="EMBL/GenBank/DDBJ databases">
        <authorList>
            <person name="Zhao J."/>
        </authorList>
    </citation>
    <scope>NUCLEOTIDE SEQUENCE [LARGE SCALE GENOMIC DNA]</scope>
    <source>
        <strain evidence="5 6">S-15</strain>
    </source>
</reference>
<evidence type="ECO:0000259" key="4">
    <source>
        <dbReference type="SMART" id="SM00331"/>
    </source>
</evidence>
<keyword evidence="6" id="KW-1185">Reference proteome</keyword>
<sequence>MKLTLQLFLTIVAIHVLQFLPSLAFGNVQDPIPFTTIIKDLDISHQLFHFEDTTNSLDVTSVNQLYKEGHFNQIDKPFKNWEKESFNQWFRLKFLNEVPSIQDWMLAVEYPPLDTVELYYLENNKWSKILLGGLTKASNRRFNNRFYIFPISVPYKNIETFYLRVKTEGALHLPVKVYNPFYFYEINFNQEAPFFILYGIIIIMMIYNLIIYFSLKDKTYLYYVFFTGSLFIFFNSLHGHLYHYVVGEFPYISKFTNTISLSLIVTTSCLFARQFFGLTSKNKIWFYLMNTGIVVGLINIVLTPFLSTVSSLINGTLLMLIFSTIILVFSIRSVKKGEYSSTAFLIGWVAFYIGTFCLLLEKTGYLPFNSITSNLPGITTSTLVALLSIALINKFRLIKEEKERAQLKALELEIQTSENLDRKVKERTVELEKQKDIAETIKEELLSSINYAKGIQKSIMPPRSELKKYFKDGFLLFKPRDIVSGDFYWLYKTKDDIVLWTVADSTGHGVPGAFLSIIGNFLLNEVAVDKEINTTNKVLDSMRNSVIKALSNNSKPDKQLKDGMDMVFCAWDMKTNRLQFSGANNPLYLIRQNELIVYKTDRQPVGYHLGEATPFTAREIQLEKGDKIYLFSDGYYDQFGGEKGKKFKVTNFRKLLLSIQDKPMSEQLDELRTTLDWWMGDEAQIDDICVMGVEI</sequence>
<comment type="caution">
    <text evidence="5">The sequence shown here is derived from an EMBL/GenBank/DDBJ whole genome shotgun (WGS) entry which is preliminary data.</text>
</comment>
<feature type="coiled-coil region" evidence="2">
    <location>
        <begin position="395"/>
        <end position="427"/>
    </location>
</feature>
<dbReference type="RefSeq" id="WP_160632819.1">
    <property type="nucleotide sequence ID" value="NZ_WWNE01000006.1"/>
</dbReference>